<name>A0AAV7RD87_PLEWA</name>
<proteinExistence type="predicted"/>
<organism evidence="1 2">
    <name type="scientific">Pleurodeles waltl</name>
    <name type="common">Iberian ribbed newt</name>
    <dbReference type="NCBI Taxonomy" id="8319"/>
    <lineage>
        <taxon>Eukaryota</taxon>
        <taxon>Metazoa</taxon>
        <taxon>Chordata</taxon>
        <taxon>Craniata</taxon>
        <taxon>Vertebrata</taxon>
        <taxon>Euteleostomi</taxon>
        <taxon>Amphibia</taxon>
        <taxon>Batrachia</taxon>
        <taxon>Caudata</taxon>
        <taxon>Salamandroidea</taxon>
        <taxon>Salamandridae</taxon>
        <taxon>Pleurodelinae</taxon>
        <taxon>Pleurodeles</taxon>
    </lineage>
</organism>
<keyword evidence="2" id="KW-1185">Reference proteome</keyword>
<dbReference type="Proteomes" id="UP001066276">
    <property type="component" value="Chromosome 5"/>
</dbReference>
<protein>
    <submittedName>
        <fullName evidence="1">Uncharacterized protein</fullName>
    </submittedName>
</protein>
<dbReference type="EMBL" id="JANPWB010000009">
    <property type="protein sequence ID" value="KAJ1148743.1"/>
    <property type="molecule type" value="Genomic_DNA"/>
</dbReference>
<reference evidence="1" key="1">
    <citation type="journal article" date="2022" name="bioRxiv">
        <title>Sequencing and chromosome-scale assembly of the giantPleurodeles waltlgenome.</title>
        <authorList>
            <person name="Brown T."/>
            <person name="Elewa A."/>
            <person name="Iarovenko S."/>
            <person name="Subramanian E."/>
            <person name="Araus A.J."/>
            <person name="Petzold A."/>
            <person name="Susuki M."/>
            <person name="Suzuki K.-i.T."/>
            <person name="Hayashi T."/>
            <person name="Toyoda A."/>
            <person name="Oliveira C."/>
            <person name="Osipova E."/>
            <person name="Leigh N.D."/>
            <person name="Simon A."/>
            <person name="Yun M.H."/>
        </authorList>
    </citation>
    <scope>NUCLEOTIDE SEQUENCE</scope>
    <source>
        <strain evidence="1">20211129_DDA</strain>
        <tissue evidence="1">Liver</tissue>
    </source>
</reference>
<sequence>MCSTERRLDAALSPVRRGACRNGIPSGSSGWATPLLAAGWIDEQAEPLRPQRAADTRDGAGSVVFAAGGPWESYLAASGEFPGQVLALAPVAPIAQTIKTQDTRYEVRRVLKQVLLHCD</sequence>
<gene>
    <name evidence="1" type="ORF">NDU88_001569</name>
</gene>
<comment type="caution">
    <text evidence="1">The sequence shown here is derived from an EMBL/GenBank/DDBJ whole genome shotgun (WGS) entry which is preliminary data.</text>
</comment>
<evidence type="ECO:0000313" key="1">
    <source>
        <dbReference type="EMBL" id="KAJ1148743.1"/>
    </source>
</evidence>
<accession>A0AAV7RD87</accession>
<dbReference type="AlphaFoldDB" id="A0AAV7RD87"/>
<evidence type="ECO:0000313" key="2">
    <source>
        <dbReference type="Proteomes" id="UP001066276"/>
    </source>
</evidence>